<name>A0AAJ5RL99_9BACI</name>
<feature type="transmembrane region" description="Helical" evidence="8">
    <location>
        <begin position="149"/>
        <end position="172"/>
    </location>
</feature>
<evidence type="ECO:0000256" key="1">
    <source>
        <dbReference type="ARBA" id="ARBA00004651"/>
    </source>
</evidence>
<keyword evidence="4" id="KW-1003">Cell membrane</keyword>
<dbReference type="PANTHER" id="PTHR30472:SF68">
    <property type="entry name" value="FERRICHROME TRANSPORT SYSTEM PERMEASE PROTEIN FHUB"/>
    <property type="match status" value="1"/>
</dbReference>
<evidence type="ECO:0000256" key="3">
    <source>
        <dbReference type="ARBA" id="ARBA00022448"/>
    </source>
</evidence>
<dbReference type="Gene3D" id="1.10.3470.10">
    <property type="entry name" value="ABC transporter involved in vitamin B12 uptake, BtuC"/>
    <property type="match status" value="1"/>
</dbReference>
<sequence length="330" mass="34821">MIHTTRSRMIIITTFVVTIVVAIIAVGLGSVHISVPNILTTLLNGRDQEGVYTTIIWDIRLPRVLLALIIGASIAISGALLQAVMGNPLADPGLTGVTSGAAAFVLLILLANPELTHFIPLAAIVGGLIAAAIVYALAWRRTGITPITIILSGVAVNALCGGVIGFLSILYSDRLPSAVQWMNGSLAAKGNASLHMIYLYAIIGWVLSIFAIRKANIIRLGDQVATNLGESVTRIRIMLSILAVFLAAISVAAVGMISFIGLIIPHMARLLVGSDYKYMLPMSMALGAIVLLIADTGGRTLFAPLDIPAGILMAVIGGPYFLYLMRKKAF</sequence>
<dbReference type="GO" id="GO:0005886">
    <property type="term" value="C:plasma membrane"/>
    <property type="evidence" value="ECO:0007669"/>
    <property type="project" value="UniProtKB-SubCell"/>
</dbReference>
<accession>A0AAJ5RL99</accession>
<gene>
    <name evidence="9" type="ORF">OU989_04995</name>
</gene>
<evidence type="ECO:0000256" key="5">
    <source>
        <dbReference type="ARBA" id="ARBA00022692"/>
    </source>
</evidence>
<dbReference type="CDD" id="cd06550">
    <property type="entry name" value="TM_ABC_iron-siderophores_like"/>
    <property type="match status" value="1"/>
</dbReference>
<dbReference type="SUPFAM" id="SSF81345">
    <property type="entry name" value="ABC transporter involved in vitamin B12 uptake, BtuC"/>
    <property type="match status" value="1"/>
</dbReference>
<comment type="subcellular location">
    <subcellularLocation>
        <location evidence="1">Cell membrane</location>
        <topology evidence="1">Multi-pass membrane protein</topology>
    </subcellularLocation>
</comment>
<feature type="transmembrane region" description="Helical" evidence="8">
    <location>
        <begin position="276"/>
        <end position="294"/>
    </location>
</feature>
<feature type="transmembrane region" description="Helical" evidence="8">
    <location>
        <begin position="117"/>
        <end position="137"/>
    </location>
</feature>
<feature type="transmembrane region" description="Helical" evidence="8">
    <location>
        <begin position="237"/>
        <end position="264"/>
    </location>
</feature>
<dbReference type="RefSeq" id="WP_274796018.1">
    <property type="nucleotide sequence ID" value="NZ_CP113527.1"/>
</dbReference>
<evidence type="ECO:0000256" key="7">
    <source>
        <dbReference type="ARBA" id="ARBA00023136"/>
    </source>
</evidence>
<dbReference type="Proteomes" id="UP001219585">
    <property type="component" value="Chromosome"/>
</dbReference>
<dbReference type="InterPro" id="IPR000522">
    <property type="entry name" value="ABC_transptr_permease_BtuC"/>
</dbReference>
<evidence type="ECO:0000256" key="2">
    <source>
        <dbReference type="ARBA" id="ARBA00007935"/>
    </source>
</evidence>
<evidence type="ECO:0000256" key="6">
    <source>
        <dbReference type="ARBA" id="ARBA00022989"/>
    </source>
</evidence>
<protein>
    <submittedName>
        <fullName evidence="9">Iron ABC transporter permease</fullName>
    </submittedName>
</protein>
<dbReference type="EMBL" id="CP113527">
    <property type="protein sequence ID" value="WDV07846.1"/>
    <property type="molecule type" value="Genomic_DNA"/>
</dbReference>
<evidence type="ECO:0000256" key="8">
    <source>
        <dbReference type="SAM" id="Phobius"/>
    </source>
</evidence>
<keyword evidence="7 8" id="KW-0472">Membrane</keyword>
<evidence type="ECO:0000313" key="10">
    <source>
        <dbReference type="Proteomes" id="UP001219585"/>
    </source>
</evidence>
<dbReference type="PANTHER" id="PTHR30472">
    <property type="entry name" value="FERRIC ENTEROBACTIN TRANSPORT SYSTEM PERMEASE PROTEIN"/>
    <property type="match status" value="1"/>
</dbReference>
<proteinExistence type="inferred from homology"/>
<feature type="transmembrane region" description="Helical" evidence="8">
    <location>
        <begin position="192"/>
        <end position="212"/>
    </location>
</feature>
<dbReference type="FunFam" id="1.10.3470.10:FF:000001">
    <property type="entry name" value="Vitamin B12 ABC transporter permease BtuC"/>
    <property type="match status" value="1"/>
</dbReference>
<keyword evidence="5 8" id="KW-0812">Transmembrane</keyword>
<dbReference type="AlphaFoldDB" id="A0AAJ5RL99"/>
<feature type="transmembrane region" description="Helical" evidence="8">
    <location>
        <begin position="12"/>
        <end position="35"/>
    </location>
</feature>
<dbReference type="GO" id="GO:0022857">
    <property type="term" value="F:transmembrane transporter activity"/>
    <property type="evidence" value="ECO:0007669"/>
    <property type="project" value="InterPro"/>
</dbReference>
<dbReference type="GO" id="GO:0033214">
    <property type="term" value="P:siderophore-iron import into cell"/>
    <property type="evidence" value="ECO:0007669"/>
    <property type="project" value="TreeGrafter"/>
</dbReference>
<dbReference type="KEGG" id="liu:OU989_04995"/>
<keyword evidence="6 8" id="KW-1133">Transmembrane helix</keyword>
<feature type="transmembrane region" description="Helical" evidence="8">
    <location>
        <begin position="64"/>
        <end position="81"/>
    </location>
</feature>
<reference evidence="9" key="1">
    <citation type="submission" date="2022-11" db="EMBL/GenBank/DDBJ databases">
        <title>Lysinibacillus irui.</title>
        <authorList>
            <person name="Akintayo S.O."/>
        </authorList>
    </citation>
    <scope>NUCLEOTIDE SEQUENCE</scope>
    <source>
        <strain evidence="9">IRB4-01</strain>
    </source>
</reference>
<organism evidence="9 10">
    <name type="scientific">Lysinibacillus irui</name>
    <dbReference type="NCBI Taxonomy" id="2998077"/>
    <lineage>
        <taxon>Bacteria</taxon>
        <taxon>Bacillati</taxon>
        <taxon>Bacillota</taxon>
        <taxon>Bacilli</taxon>
        <taxon>Bacillales</taxon>
        <taxon>Bacillaceae</taxon>
        <taxon>Lysinibacillus</taxon>
    </lineage>
</organism>
<dbReference type="Pfam" id="PF01032">
    <property type="entry name" value="FecCD"/>
    <property type="match status" value="1"/>
</dbReference>
<evidence type="ECO:0000313" key="9">
    <source>
        <dbReference type="EMBL" id="WDV07846.1"/>
    </source>
</evidence>
<dbReference type="InterPro" id="IPR037294">
    <property type="entry name" value="ABC_BtuC-like"/>
</dbReference>
<comment type="similarity">
    <text evidence="2">Belongs to the binding-protein-dependent transport system permease family. FecCD subfamily.</text>
</comment>
<evidence type="ECO:0000256" key="4">
    <source>
        <dbReference type="ARBA" id="ARBA00022475"/>
    </source>
</evidence>
<keyword evidence="3" id="KW-0813">Transport</keyword>
<feature type="transmembrane region" description="Helical" evidence="8">
    <location>
        <begin position="301"/>
        <end position="323"/>
    </location>
</feature>